<keyword evidence="1" id="KW-0812">Transmembrane</keyword>
<dbReference type="RefSeq" id="WP_141991098.1">
    <property type="nucleotide sequence ID" value="NZ_VFRA01000001.1"/>
</dbReference>
<gene>
    <name evidence="3" type="ORF">FB472_2501</name>
</gene>
<sequence length="152" mass="16349">MEPHAARPDRALIAILSIIAAIVVIALVVVFTRGGPANVDPTTPEGVVQSYSRAIVDSDTTSALEFLASALRDNCERSEPSVIQELRMTVISSKMNGDTAMVRVTMEYGGGSFGGSGYEYDGVFTLVNEGDLWKIESTPWELALCYDQGISE</sequence>
<dbReference type="InterPro" id="IPR059026">
    <property type="entry name" value="LpqB_N"/>
</dbReference>
<evidence type="ECO:0000313" key="4">
    <source>
        <dbReference type="Proteomes" id="UP000316560"/>
    </source>
</evidence>
<dbReference type="Pfam" id="PF25976">
    <property type="entry name" value="LpqB_N"/>
    <property type="match status" value="1"/>
</dbReference>
<proteinExistence type="predicted"/>
<evidence type="ECO:0000256" key="1">
    <source>
        <dbReference type="SAM" id="Phobius"/>
    </source>
</evidence>
<evidence type="ECO:0000259" key="2">
    <source>
        <dbReference type="Pfam" id="PF25976"/>
    </source>
</evidence>
<dbReference type="Gene3D" id="3.10.450.50">
    <property type="match status" value="1"/>
</dbReference>
<dbReference type="EMBL" id="VFRA01000001">
    <property type="protein sequence ID" value="TQO20846.1"/>
    <property type="molecule type" value="Genomic_DNA"/>
</dbReference>
<comment type="caution">
    <text evidence="3">The sequence shown here is derived from an EMBL/GenBank/DDBJ whole genome shotgun (WGS) entry which is preliminary data.</text>
</comment>
<dbReference type="OrthoDB" id="5118128at2"/>
<dbReference type="Proteomes" id="UP000316560">
    <property type="component" value="Unassembled WGS sequence"/>
</dbReference>
<feature type="transmembrane region" description="Helical" evidence="1">
    <location>
        <begin position="12"/>
        <end position="31"/>
    </location>
</feature>
<organism evidence="3 4">
    <name type="scientific">Rhodoglobus vestalii</name>
    <dbReference type="NCBI Taxonomy" id="193384"/>
    <lineage>
        <taxon>Bacteria</taxon>
        <taxon>Bacillati</taxon>
        <taxon>Actinomycetota</taxon>
        <taxon>Actinomycetes</taxon>
        <taxon>Micrococcales</taxon>
        <taxon>Microbacteriaceae</taxon>
        <taxon>Rhodoglobus</taxon>
    </lineage>
</organism>
<reference evidence="3 4" key="1">
    <citation type="submission" date="2019-06" db="EMBL/GenBank/DDBJ databases">
        <title>Sequencing the genomes of 1000 actinobacteria strains.</title>
        <authorList>
            <person name="Klenk H.-P."/>
        </authorList>
    </citation>
    <scope>NUCLEOTIDE SEQUENCE [LARGE SCALE GENOMIC DNA]</scope>
    <source>
        <strain evidence="3 4">DSM 21947</strain>
    </source>
</reference>
<name>A0A8H2KAW0_9MICO</name>
<evidence type="ECO:0000313" key="3">
    <source>
        <dbReference type="EMBL" id="TQO20846.1"/>
    </source>
</evidence>
<protein>
    <recommendedName>
        <fullName evidence="2">Lipoprotein LpqB N-terminal domain-containing protein</fullName>
    </recommendedName>
</protein>
<keyword evidence="1" id="KW-1133">Transmembrane helix</keyword>
<feature type="domain" description="Lipoprotein LpqB N-terminal" evidence="2">
    <location>
        <begin position="42"/>
        <end position="145"/>
    </location>
</feature>
<keyword evidence="1" id="KW-0472">Membrane</keyword>
<accession>A0A8H2KAW0</accession>
<dbReference type="AlphaFoldDB" id="A0A8H2KAW0"/>
<keyword evidence="4" id="KW-1185">Reference proteome</keyword>